<dbReference type="InterPro" id="IPR027409">
    <property type="entry name" value="GroEL-like_apical_dom_sf"/>
</dbReference>
<evidence type="ECO:0000313" key="2">
    <source>
        <dbReference type="Proteomes" id="UP001457282"/>
    </source>
</evidence>
<name>A0AAW1X814_RUBAR</name>
<accession>A0AAW1X814</accession>
<sequence length="123" mass="13691">MLVWLQSTAKLKGQRSQSSLGGFPVLQQCGAAGKMEISGSYISPYFITDQMSLTCKKPLLLVARDVDDKVLSWLIWKTMNLLFLPGGELVTTHSKFSPKVFGRAKRVIVTYEKMAIFGGHLPR</sequence>
<keyword evidence="2" id="KW-1185">Reference proteome</keyword>
<comment type="caution">
    <text evidence="1">The sequence shown here is derived from an EMBL/GenBank/DDBJ whole genome shotgun (WGS) entry which is preliminary data.</text>
</comment>
<organism evidence="1 2">
    <name type="scientific">Rubus argutus</name>
    <name type="common">Southern blackberry</name>
    <dbReference type="NCBI Taxonomy" id="59490"/>
    <lineage>
        <taxon>Eukaryota</taxon>
        <taxon>Viridiplantae</taxon>
        <taxon>Streptophyta</taxon>
        <taxon>Embryophyta</taxon>
        <taxon>Tracheophyta</taxon>
        <taxon>Spermatophyta</taxon>
        <taxon>Magnoliopsida</taxon>
        <taxon>eudicotyledons</taxon>
        <taxon>Gunneridae</taxon>
        <taxon>Pentapetalae</taxon>
        <taxon>rosids</taxon>
        <taxon>fabids</taxon>
        <taxon>Rosales</taxon>
        <taxon>Rosaceae</taxon>
        <taxon>Rosoideae</taxon>
        <taxon>Rosoideae incertae sedis</taxon>
        <taxon>Rubus</taxon>
    </lineage>
</organism>
<proteinExistence type="predicted"/>
<evidence type="ECO:0000313" key="1">
    <source>
        <dbReference type="EMBL" id="KAK9932249.1"/>
    </source>
</evidence>
<reference evidence="1 2" key="1">
    <citation type="journal article" date="2023" name="G3 (Bethesda)">
        <title>A chromosome-length genome assembly and annotation of blackberry (Rubus argutus, cv. 'Hillquist').</title>
        <authorList>
            <person name="Bruna T."/>
            <person name="Aryal R."/>
            <person name="Dudchenko O."/>
            <person name="Sargent D.J."/>
            <person name="Mead D."/>
            <person name="Buti M."/>
            <person name="Cavallini A."/>
            <person name="Hytonen T."/>
            <person name="Andres J."/>
            <person name="Pham M."/>
            <person name="Weisz D."/>
            <person name="Mascagni F."/>
            <person name="Usai G."/>
            <person name="Natali L."/>
            <person name="Bassil N."/>
            <person name="Fernandez G.E."/>
            <person name="Lomsadze A."/>
            <person name="Armour M."/>
            <person name="Olukolu B."/>
            <person name="Poorten T."/>
            <person name="Britton C."/>
            <person name="Davik J."/>
            <person name="Ashrafi H."/>
            <person name="Aiden E.L."/>
            <person name="Borodovsky M."/>
            <person name="Worthington M."/>
        </authorList>
    </citation>
    <scope>NUCLEOTIDE SEQUENCE [LARGE SCALE GENOMIC DNA]</scope>
    <source>
        <strain evidence="1">PI 553951</strain>
    </source>
</reference>
<dbReference type="EMBL" id="JBEDUW010000004">
    <property type="protein sequence ID" value="KAK9932249.1"/>
    <property type="molecule type" value="Genomic_DNA"/>
</dbReference>
<gene>
    <name evidence="1" type="ORF">M0R45_019495</name>
</gene>
<dbReference type="Proteomes" id="UP001457282">
    <property type="component" value="Unassembled WGS sequence"/>
</dbReference>
<dbReference type="SUPFAM" id="SSF52029">
    <property type="entry name" value="GroEL apical domain-like"/>
    <property type="match status" value="1"/>
</dbReference>
<protein>
    <submittedName>
        <fullName evidence="1">Uncharacterized protein</fullName>
    </submittedName>
</protein>
<dbReference type="AlphaFoldDB" id="A0AAW1X814"/>